<organism evidence="2 3">
    <name type="scientific">Stereum hirsutum (strain FP-91666)</name>
    <name type="common">White-rot fungus</name>
    <dbReference type="NCBI Taxonomy" id="721885"/>
    <lineage>
        <taxon>Eukaryota</taxon>
        <taxon>Fungi</taxon>
        <taxon>Dikarya</taxon>
        <taxon>Basidiomycota</taxon>
        <taxon>Agaricomycotina</taxon>
        <taxon>Agaricomycetes</taxon>
        <taxon>Russulales</taxon>
        <taxon>Stereaceae</taxon>
        <taxon>Stereum</taxon>
    </lineage>
</organism>
<gene>
    <name evidence="2" type="ORF">STEHIDRAFT_125987</name>
</gene>
<dbReference type="eggNOG" id="ENOG502SPSJ">
    <property type="taxonomic scope" value="Eukaryota"/>
</dbReference>
<dbReference type="Proteomes" id="UP000053927">
    <property type="component" value="Unassembled WGS sequence"/>
</dbReference>
<feature type="compositionally biased region" description="Polar residues" evidence="1">
    <location>
        <begin position="164"/>
        <end position="175"/>
    </location>
</feature>
<dbReference type="EMBL" id="JH687398">
    <property type="protein sequence ID" value="EIM80459.1"/>
    <property type="molecule type" value="Genomic_DNA"/>
</dbReference>
<dbReference type="RefSeq" id="XP_007310579.1">
    <property type="nucleotide sequence ID" value="XM_007310517.1"/>
</dbReference>
<evidence type="ECO:0000313" key="3">
    <source>
        <dbReference type="Proteomes" id="UP000053927"/>
    </source>
</evidence>
<sequence length="393" mass="43096">MAQHDAPYLDDGMVDHFGDALFATSAADIPQNDDVSAYSWEFPLDALNMPGMAQGLSLPQPQSFAQNQINPYPQHDHVPQIYVDTSLPNNHPYPSMTPSSAYMSPMTPSYGDSSSTTDESGKFAYSPNTPFLSPNERYTHIASGTQSQTSSPTIRSQVEYSIKSEVSSPNRSPTHLLQPAMGSHLPSRGRSVSAPGPRGAVIVNSSTRGPIVPQKKYKPHTMSDRKRYVEDIALKPTIFFKDVKNGELIDGIPIVLIMQNRIPGLQGRDDSMLSDCGPSISVRINWPGYASWSRQIPTRDFRTPPQPVTRAKLAKNVAKTVERFIAEHQNRPMDDDGDAGSAAANQNWKIGGHDGIHASDLALVHLEHVSKGSWQVQLQLMHPRGTPPQGAHF</sequence>
<evidence type="ECO:0000313" key="2">
    <source>
        <dbReference type="EMBL" id="EIM80459.1"/>
    </source>
</evidence>
<reference evidence="3" key="1">
    <citation type="journal article" date="2012" name="Science">
        <title>The Paleozoic origin of enzymatic lignin decomposition reconstructed from 31 fungal genomes.</title>
        <authorList>
            <person name="Floudas D."/>
            <person name="Binder M."/>
            <person name="Riley R."/>
            <person name="Barry K."/>
            <person name="Blanchette R.A."/>
            <person name="Henrissat B."/>
            <person name="Martinez A.T."/>
            <person name="Otillar R."/>
            <person name="Spatafora J.W."/>
            <person name="Yadav J.S."/>
            <person name="Aerts A."/>
            <person name="Benoit I."/>
            <person name="Boyd A."/>
            <person name="Carlson A."/>
            <person name="Copeland A."/>
            <person name="Coutinho P.M."/>
            <person name="de Vries R.P."/>
            <person name="Ferreira P."/>
            <person name="Findley K."/>
            <person name="Foster B."/>
            <person name="Gaskell J."/>
            <person name="Glotzer D."/>
            <person name="Gorecki P."/>
            <person name="Heitman J."/>
            <person name="Hesse C."/>
            <person name="Hori C."/>
            <person name="Igarashi K."/>
            <person name="Jurgens J.A."/>
            <person name="Kallen N."/>
            <person name="Kersten P."/>
            <person name="Kohler A."/>
            <person name="Kuees U."/>
            <person name="Kumar T.K.A."/>
            <person name="Kuo A."/>
            <person name="LaButti K."/>
            <person name="Larrondo L.F."/>
            <person name="Lindquist E."/>
            <person name="Ling A."/>
            <person name="Lombard V."/>
            <person name="Lucas S."/>
            <person name="Lundell T."/>
            <person name="Martin R."/>
            <person name="McLaughlin D.J."/>
            <person name="Morgenstern I."/>
            <person name="Morin E."/>
            <person name="Murat C."/>
            <person name="Nagy L.G."/>
            <person name="Nolan M."/>
            <person name="Ohm R.A."/>
            <person name="Patyshakuliyeva A."/>
            <person name="Rokas A."/>
            <person name="Ruiz-Duenas F.J."/>
            <person name="Sabat G."/>
            <person name="Salamov A."/>
            <person name="Samejima M."/>
            <person name="Schmutz J."/>
            <person name="Slot J.C."/>
            <person name="St John F."/>
            <person name="Stenlid J."/>
            <person name="Sun H."/>
            <person name="Sun S."/>
            <person name="Syed K."/>
            <person name="Tsang A."/>
            <person name="Wiebenga A."/>
            <person name="Young D."/>
            <person name="Pisabarro A."/>
            <person name="Eastwood D.C."/>
            <person name="Martin F."/>
            <person name="Cullen D."/>
            <person name="Grigoriev I.V."/>
            <person name="Hibbett D.S."/>
        </authorList>
    </citation>
    <scope>NUCLEOTIDE SEQUENCE [LARGE SCALE GENOMIC DNA]</scope>
    <source>
        <strain evidence="3">FP-91666</strain>
    </source>
</reference>
<accession>R7RYQ3</accession>
<protein>
    <submittedName>
        <fullName evidence="2">Uncharacterized protein</fullName>
    </submittedName>
</protein>
<dbReference type="KEGG" id="shs:STEHIDRAFT_125987"/>
<dbReference type="AlphaFoldDB" id="R7RYQ3"/>
<evidence type="ECO:0000256" key="1">
    <source>
        <dbReference type="SAM" id="MobiDB-lite"/>
    </source>
</evidence>
<dbReference type="GeneID" id="18797687"/>
<keyword evidence="3" id="KW-1185">Reference proteome</keyword>
<dbReference type="OrthoDB" id="3269405at2759"/>
<proteinExistence type="predicted"/>
<name>R7RYQ3_STEHR</name>
<feature type="region of interest" description="Disordered" evidence="1">
    <location>
        <begin position="164"/>
        <end position="196"/>
    </location>
</feature>